<sequence length="109" mass="12529">MDFYVPHDGDVDDEELYQDIVYYLEEHLDHSVQTDTRYSYLRFKDDGDIYEAEVGEVFDPADEIVVTIFEGGFVFYICTQNKGTPGSGEGPIIVEKGGTVLYTREFDDY</sequence>
<organism evidence="1 2">
    <name type="scientific">Halorubrum hochstenium ATCC 700873</name>
    <dbReference type="NCBI Taxonomy" id="1227481"/>
    <lineage>
        <taxon>Archaea</taxon>
        <taxon>Methanobacteriati</taxon>
        <taxon>Methanobacteriota</taxon>
        <taxon>Stenosarchaea group</taxon>
        <taxon>Halobacteria</taxon>
        <taxon>Halobacteriales</taxon>
        <taxon>Haloferacaceae</taxon>
        <taxon>Halorubrum</taxon>
    </lineage>
</organism>
<dbReference type="RefSeq" id="WP_008580654.1">
    <property type="nucleotide sequence ID" value="NZ_AOJO01000003.1"/>
</dbReference>
<keyword evidence="2" id="KW-1185">Reference proteome</keyword>
<dbReference type="Proteomes" id="UP000011689">
    <property type="component" value="Unassembled WGS sequence"/>
</dbReference>
<accession>M0FQM9</accession>
<dbReference type="AlphaFoldDB" id="M0FQM9"/>
<evidence type="ECO:0000313" key="1">
    <source>
        <dbReference type="EMBL" id="ELZ62280.1"/>
    </source>
</evidence>
<proteinExistence type="predicted"/>
<dbReference type="EMBL" id="AOJO01000003">
    <property type="protein sequence ID" value="ELZ62280.1"/>
    <property type="molecule type" value="Genomic_DNA"/>
</dbReference>
<name>M0FQM9_9EURY</name>
<dbReference type="STRING" id="1227481.C467_00407"/>
<protein>
    <submittedName>
        <fullName evidence="1">Uncharacterized protein</fullName>
    </submittedName>
</protein>
<reference evidence="1 2" key="1">
    <citation type="journal article" date="2014" name="PLoS Genet.">
        <title>Phylogenetically driven sequencing of extremely halophilic archaea reveals strategies for static and dynamic osmo-response.</title>
        <authorList>
            <person name="Becker E.A."/>
            <person name="Seitzer P.M."/>
            <person name="Tritt A."/>
            <person name="Larsen D."/>
            <person name="Krusor M."/>
            <person name="Yao A.I."/>
            <person name="Wu D."/>
            <person name="Madern D."/>
            <person name="Eisen J.A."/>
            <person name="Darling A.E."/>
            <person name="Facciotti M.T."/>
        </authorList>
    </citation>
    <scope>NUCLEOTIDE SEQUENCE [LARGE SCALE GENOMIC DNA]</scope>
    <source>
        <strain evidence="1 2">ATCC 700873</strain>
    </source>
</reference>
<dbReference type="GeneID" id="72715027"/>
<dbReference type="OrthoDB" id="372618at2157"/>
<evidence type="ECO:0000313" key="2">
    <source>
        <dbReference type="Proteomes" id="UP000011689"/>
    </source>
</evidence>
<comment type="caution">
    <text evidence="1">The sequence shown here is derived from an EMBL/GenBank/DDBJ whole genome shotgun (WGS) entry which is preliminary data.</text>
</comment>
<gene>
    <name evidence="1" type="ORF">C467_00407</name>
</gene>